<comment type="caution">
    <text evidence="1">The sequence shown here is derived from an EMBL/GenBank/DDBJ whole genome shotgun (WGS) entry which is preliminary data.</text>
</comment>
<keyword evidence="2" id="KW-1185">Reference proteome</keyword>
<protein>
    <submittedName>
        <fullName evidence="1">Uncharacterized protein</fullName>
    </submittedName>
</protein>
<name>A0A2A7MCB6_9CLOT</name>
<evidence type="ECO:0000313" key="2">
    <source>
        <dbReference type="Proteomes" id="UP000220840"/>
    </source>
</evidence>
<gene>
    <name evidence="1" type="ORF">CQ394_17715</name>
</gene>
<dbReference type="Proteomes" id="UP000220840">
    <property type="component" value="Unassembled WGS sequence"/>
</dbReference>
<sequence>MKKVVVLMKSSEIDIYDETEFSSWVKKINTTLTETNFCSMIEAHNREMNNRKDITKKEYLKNLPFGVRWRMEGKSTPYIDGRKTIVMSIDTSEKIRTKAYKFMNAFINCISKIGGNVYVDNMEDDDNTMVTLLNSRYRCKLYEKQVKLRNRIKTDNRKMSPLYELEYNGHLCFEVFAEHKDKNNKWELLQAIEIHNSDVVESELSDLFWRLRDDAISKKIIIDQEREKQEEARKKQIKQWEEDEIREERIRMEKEELIKKQKMQEEIKNHMDNWEYINDISMYINDLRTVSGVSDNEKKLILNYCEYVEKLYSKSDFFKEILEFSQKLET</sequence>
<dbReference type="AlphaFoldDB" id="A0A2A7MCB6"/>
<reference evidence="1 2" key="1">
    <citation type="submission" date="2017-10" db="EMBL/GenBank/DDBJ databases">
        <title>Effective Description of Clostridium neonatale sp. nov. linked to necrotizing enterocolitis in neonates and a clarification of species assignable to the genus Clostridium (Prazmowski 1880) emend. Lawson and Rainey 2016.</title>
        <authorList>
            <person name="Bernard K."/>
            <person name="Burdz T."/>
            <person name="Wiebe D."/>
            <person name="Balcewich B."/>
            <person name="Alfa M."/>
            <person name="Bernier A.-M."/>
        </authorList>
    </citation>
    <scope>NUCLEOTIDE SEQUENCE [LARGE SCALE GENOMIC DNA]</scope>
    <source>
        <strain evidence="1 2">LCDC99A005</strain>
    </source>
</reference>
<proteinExistence type="predicted"/>
<dbReference type="STRING" id="137838.GCA_001458595_00976"/>
<accession>A0A2A7MCB6</accession>
<dbReference type="OrthoDB" id="1895793at2"/>
<organism evidence="1 2">
    <name type="scientific">Clostridium neonatale</name>
    <dbReference type="NCBI Taxonomy" id="137838"/>
    <lineage>
        <taxon>Bacteria</taxon>
        <taxon>Bacillati</taxon>
        <taxon>Bacillota</taxon>
        <taxon>Clostridia</taxon>
        <taxon>Eubacteriales</taxon>
        <taxon>Clostridiaceae</taxon>
        <taxon>Clostridium</taxon>
    </lineage>
</organism>
<dbReference type="EMBL" id="PDCJ01000004">
    <property type="protein sequence ID" value="PEG29210.1"/>
    <property type="molecule type" value="Genomic_DNA"/>
</dbReference>
<evidence type="ECO:0000313" key="1">
    <source>
        <dbReference type="EMBL" id="PEG29210.1"/>
    </source>
</evidence>